<keyword evidence="2" id="KW-0813">Transport</keyword>
<evidence type="ECO:0000313" key="6">
    <source>
        <dbReference type="EMBL" id="HDY59424.1"/>
    </source>
</evidence>
<keyword evidence="4" id="KW-0274">FAD</keyword>
<sequence length="327" mass="35914">MNEIFALVEHRQGVIRDITFELLTLGRKIAQDLNTQCSAVLLCDNAEKFIGQLKNSAHRVIVMENAVFKDFNAETYQIALSEVLKKENPFITIIGHTAMGMDLGPSLATQLNVPFSTDCVDIQIFDGKLRVIRSMYDGKLNARILLKDNPSYLVTYRSGSIPVETGNLDAEVVKLETPINAQPEYRKFIEYIEAAVGAVDITKADIIVSVGRGIKDKANLPVIEDFAKAIGGVIGCTRPVVDAGWLPKEHQVGSSGKTVKPKLYIALGISGAFQHLMGMKNSDTIIAVNKDPNAPIFNEADYGIVEDLFKVVPVLKNKILELKQAKT</sequence>
<organism evidence="6">
    <name type="scientific">candidate division WOR-3 bacterium</name>
    <dbReference type="NCBI Taxonomy" id="2052148"/>
    <lineage>
        <taxon>Bacteria</taxon>
        <taxon>Bacteria division WOR-3</taxon>
    </lineage>
</organism>
<dbReference type="Pfam" id="PF01012">
    <property type="entry name" value="ETF"/>
    <property type="match status" value="1"/>
</dbReference>
<proteinExistence type="inferred from homology"/>
<accession>A0A7V0Z6H4</accession>
<dbReference type="InterPro" id="IPR001308">
    <property type="entry name" value="ETF_a/FixB"/>
</dbReference>
<evidence type="ECO:0000256" key="2">
    <source>
        <dbReference type="ARBA" id="ARBA00022448"/>
    </source>
</evidence>
<dbReference type="SUPFAM" id="SSF52467">
    <property type="entry name" value="DHS-like NAD/FAD-binding domain"/>
    <property type="match status" value="1"/>
</dbReference>
<dbReference type="SMART" id="SM00893">
    <property type="entry name" value="ETF"/>
    <property type="match status" value="1"/>
</dbReference>
<evidence type="ECO:0000259" key="5">
    <source>
        <dbReference type="SMART" id="SM00893"/>
    </source>
</evidence>
<dbReference type="InterPro" id="IPR029035">
    <property type="entry name" value="DHS-like_NAD/FAD-binding_dom"/>
</dbReference>
<dbReference type="GO" id="GO:0009055">
    <property type="term" value="F:electron transfer activity"/>
    <property type="evidence" value="ECO:0007669"/>
    <property type="project" value="InterPro"/>
</dbReference>
<dbReference type="FunFam" id="3.40.50.1220:FF:000004">
    <property type="entry name" value="Electron transfer flavoprotein"/>
    <property type="match status" value="1"/>
</dbReference>
<feature type="binding site" evidence="4">
    <location>
        <begin position="237"/>
        <end position="238"/>
    </location>
    <ligand>
        <name>FAD</name>
        <dbReference type="ChEBI" id="CHEBI:57692"/>
    </ligand>
</feature>
<dbReference type="PIRSF" id="PIRSF000089">
    <property type="entry name" value="Electra_flavoP_a"/>
    <property type="match status" value="1"/>
</dbReference>
<dbReference type="AlphaFoldDB" id="A0A7V0Z6H4"/>
<dbReference type="PANTHER" id="PTHR43153">
    <property type="entry name" value="ELECTRON TRANSFER FLAVOPROTEIN ALPHA"/>
    <property type="match status" value="1"/>
</dbReference>
<dbReference type="CDD" id="cd01715">
    <property type="entry name" value="ETF_alpha"/>
    <property type="match status" value="1"/>
</dbReference>
<evidence type="ECO:0000256" key="3">
    <source>
        <dbReference type="ARBA" id="ARBA00022630"/>
    </source>
</evidence>
<feature type="binding site" evidence="4">
    <location>
        <position position="212"/>
    </location>
    <ligand>
        <name>FAD</name>
        <dbReference type="ChEBI" id="CHEBI:57692"/>
    </ligand>
</feature>
<dbReference type="InterPro" id="IPR014730">
    <property type="entry name" value="ETF_a/b_N"/>
</dbReference>
<dbReference type="InterPro" id="IPR014729">
    <property type="entry name" value="Rossmann-like_a/b/a_fold"/>
</dbReference>
<feature type="domain" description="Electron transfer flavoprotein alpha/beta-subunit N-terminal" evidence="5">
    <location>
        <begin position="4"/>
        <end position="183"/>
    </location>
</feature>
<dbReference type="EMBL" id="DSKY01000020">
    <property type="protein sequence ID" value="HDY59424.1"/>
    <property type="molecule type" value="Genomic_DNA"/>
</dbReference>
<evidence type="ECO:0000256" key="1">
    <source>
        <dbReference type="ARBA" id="ARBA00005817"/>
    </source>
</evidence>
<dbReference type="PANTHER" id="PTHR43153:SF1">
    <property type="entry name" value="ELECTRON TRANSFER FLAVOPROTEIN SUBUNIT ALPHA, MITOCHONDRIAL"/>
    <property type="match status" value="1"/>
</dbReference>
<comment type="similarity">
    <text evidence="1">Belongs to the ETF alpha-subunit/FixB family.</text>
</comment>
<comment type="caution">
    <text evidence="6">The sequence shown here is derived from an EMBL/GenBank/DDBJ whole genome shotgun (WGS) entry which is preliminary data.</text>
</comment>
<dbReference type="SUPFAM" id="SSF52402">
    <property type="entry name" value="Adenine nucleotide alpha hydrolases-like"/>
    <property type="match status" value="1"/>
</dbReference>
<dbReference type="InterPro" id="IPR014731">
    <property type="entry name" value="ETF_asu_C"/>
</dbReference>
<feature type="binding site" evidence="4">
    <location>
        <position position="289"/>
    </location>
    <ligand>
        <name>FAD</name>
        <dbReference type="ChEBI" id="CHEBI:57692"/>
    </ligand>
</feature>
<dbReference type="GO" id="GO:0050660">
    <property type="term" value="F:flavin adenine dinucleotide binding"/>
    <property type="evidence" value="ECO:0007669"/>
    <property type="project" value="InterPro"/>
</dbReference>
<feature type="binding site" evidence="4">
    <location>
        <begin position="268"/>
        <end position="275"/>
    </location>
    <ligand>
        <name>FAD</name>
        <dbReference type="ChEBI" id="CHEBI:57692"/>
    </ligand>
</feature>
<reference evidence="6" key="1">
    <citation type="journal article" date="2020" name="mSystems">
        <title>Genome- and Community-Level Interaction Insights into Carbon Utilization and Element Cycling Functions of Hydrothermarchaeota in Hydrothermal Sediment.</title>
        <authorList>
            <person name="Zhou Z."/>
            <person name="Liu Y."/>
            <person name="Xu W."/>
            <person name="Pan J."/>
            <person name="Luo Z.H."/>
            <person name="Li M."/>
        </authorList>
    </citation>
    <scope>NUCLEOTIDE SEQUENCE [LARGE SCALE GENOMIC DNA]</scope>
    <source>
        <strain evidence="6">SpSt-258</strain>
    </source>
</reference>
<name>A0A7V0Z6H4_UNCW3</name>
<dbReference type="Gene3D" id="3.40.50.1220">
    <property type="entry name" value="TPP-binding domain"/>
    <property type="match status" value="1"/>
</dbReference>
<gene>
    <name evidence="6" type="ORF">ENP86_07730</name>
</gene>
<protein>
    <submittedName>
        <fullName evidence="6">Electron transfer flavoprotein subunit alpha/FixB family protein</fullName>
    </submittedName>
</protein>
<dbReference type="GO" id="GO:0033539">
    <property type="term" value="P:fatty acid beta-oxidation using acyl-CoA dehydrogenase"/>
    <property type="evidence" value="ECO:0007669"/>
    <property type="project" value="TreeGrafter"/>
</dbReference>
<dbReference type="Pfam" id="PF00766">
    <property type="entry name" value="ETF_alpha"/>
    <property type="match status" value="1"/>
</dbReference>
<comment type="cofactor">
    <cofactor evidence="4">
        <name>FAD</name>
        <dbReference type="ChEBI" id="CHEBI:57692"/>
    </cofactor>
    <text evidence="4">Binds 1 FAD per dimer.</text>
</comment>
<feature type="binding site" evidence="4">
    <location>
        <begin position="251"/>
        <end position="255"/>
    </location>
    <ligand>
        <name>FAD</name>
        <dbReference type="ChEBI" id="CHEBI:57692"/>
    </ligand>
</feature>
<dbReference type="Gene3D" id="3.40.50.620">
    <property type="entry name" value="HUPs"/>
    <property type="match status" value="1"/>
</dbReference>
<dbReference type="InterPro" id="IPR033947">
    <property type="entry name" value="ETF_alpha_N"/>
</dbReference>
<keyword evidence="3" id="KW-0285">Flavoprotein</keyword>
<evidence type="ECO:0000256" key="4">
    <source>
        <dbReference type="PIRSR" id="PIRSR000089-1"/>
    </source>
</evidence>